<name>A0AAV4VYH5_9ARAC</name>
<proteinExistence type="predicted"/>
<gene>
    <name evidence="1" type="ORF">CDAR_582161</name>
</gene>
<evidence type="ECO:0000313" key="2">
    <source>
        <dbReference type="Proteomes" id="UP001054837"/>
    </source>
</evidence>
<organism evidence="1 2">
    <name type="scientific">Caerostris darwini</name>
    <dbReference type="NCBI Taxonomy" id="1538125"/>
    <lineage>
        <taxon>Eukaryota</taxon>
        <taxon>Metazoa</taxon>
        <taxon>Ecdysozoa</taxon>
        <taxon>Arthropoda</taxon>
        <taxon>Chelicerata</taxon>
        <taxon>Arachnida</taxon>
        <taxon>Araneae</taxon>
        <taxon>Araneomorphae</taxon>
        <taxon>Entelegynae</taxon>
        <taxon>Araneoidea</taxon>
        <taxon>Araneidae</taxon>
        <taxon>Caerostris</taxon>
    </lineage>
</organism>
<protein>
    <recommendedName>
        <fullName evidence="3">Ribosomal protein L2</fullName>
    </recommendedName>
</protein>
<keyword evidence="2" id="KW-1185">Reference proteome</keyword>
<dbReference type="AlphaFoldDB" id="A0AAV4VYH5"/>
<reference evidence="1 2" key="1">
    <citation type="submission" date="2021-06" db="EMBL/GenBank/DDBJ databases">
        <title>Caerostris darwini draft genome.</title>
        <authorList>
            <person name="Kono N."/>
            <person name="Arakawa K."/>
        </authorList>
    </citation>
    <scope>NUCLEOTIDE SEQUENCE [LARGE SCALE GENOMIC DNA]</scope>
</reference>
<dbReference type="EMBL" id="BPLQ01013790">
    <property type="protein sequence ID" value="GIY74821.1"/>
    <property type="molecule type" value="Genomic_DNA"/>
</dbReference>
<evidence type="ECO:0000313" key="1">
    <source>
        <dbReference type="EMBL" id="GIY74821.1"/>
    </source>
</evidence>
<evidence type="ECO:0008006" key="3">
    <source>
        <dbReference type="Google" id="ProtNLM"/>
    </source>
</evidence>
<comment type="caution">
    <text evidence="1">The sequence shown here is derived from an EMBL/GenBank/DDBJ whole genome shotgun (WGS) entry which is preliminary data.</text>
</comment>
<sequence>MTQNIRTRFIFAVRKHAQFCGVLTRPHPERPKCNSGVGPVRGRGMRIAAAYPLGRNKFGSSSS</sequence>
<feature type="non-terminal residue" evidence="1">
    <location>
        <position position="63"/>
    </location>
</feature>
<accession>A0AAV4VYH5</accession>
<dbReference type="Proteomes" id="UP001054837">
    <property type="component" value="Unassembled WGS sequence"/>
</dbReference>